<keyword evidence="5" id="KW-0808">Transferase</keyword>
<dbReference type="CDD" id="cd00006">
    <property type="entry name" value="PTS_IIA_man"/>
    <property type="match status" value="1"/>
</dbReference>
<evidence type="ECO:0000313" key="10">
    <source>
        <dbReference type="Proteomes" id="UP000178885"/>
    </source>
</evidence>
<dbReference type="InterPro" id="IPR051471">
    <property type="entry name" value="Bacterial_PTS_sugar_comp"/>
</dbReference>
<dbReference type="Pfam" id="PF03610">
    <property type="entry name" value="EIIA-man"/>
    <property type="match status" value="1"/>
</dbReference>
<dbReference type="InterPro" id="IPR033887">
    <property type="entry name" value="PTS_IIA_man"/>
</dbReference>
<evidence type="ECO:0000256" key="6">
    <source>
        <dbReference type="ARBA" id="ARBA00022683"/>
    </source>
</evidence>
<dbReference type="InterPro" id="IPR004701">
    <property type="entry name" value="PTS_EIIA_man-typ"/>
</dbReference>
<evidence type="ECO:0000256" key="4">
    <source>
        <dbReference type="ARBA" id="ARBA00022597"/>
    </source>
</evidence>
<evidence type="ECO:0000256" key="5">
    <source>
        <dbReference type="ARBA" id="ARBA00022679"/>
    </source>
</evidence>
<dbReference type="Proteomes" id="UP000178885">
    <property type="component" value="Unassembled WGS sequence"/>
</dbReference>
<reference evidence="9 10" key="1">
    <citation type="journal article" date="2016" name="Nat. Commun.">
        <title>Thousands of microbial genomes shed light on interconnected biogeochemical processes in an aquifer system.</title>
        <authorList>
            <person name="Anantharaman K."/>
            <person name="Brown C.T."/>
            <person name="Hug L.A."/>
            <person name="Sharon I."/>
            <person name="Castelle C.J."/>
            <person name="Probst A.J."/>
            <person name="Thomas B.C."/>
            <person name="Singh A."/>
            <person name="Wilkins M.J."/>
            <person name="Karaoz U."/>
            <person name="Brodie E.L."/>
            <person name="Williams K.H."/>
            <person name="Hubbard S.S."/>
            <person name="Banfield J.F."/>
        </authorList>
    </citation>
    <scope>NUCLEOTIDE SEQUENCE [LARGE SCALE GENOMIC DNA]</scope>
</reference>
<dbReference type="GO" id="GO:0009401">
    <property type="term" value="P:phosphoenolpyruvate-dependent sugar phosphotransferase system"/>
    <property type="evidence" value="ECO:0007669"/>
    <property type="project" value="UniProtKB-KW"/>
</dbReference>
<dbReference type="SUPFAM" id="SSF53062">
    <property type="entry name" value="PTS system fructose IIA component-like"/>
    <property type="match status" value="1"/>
</dbReference>
<dbReference type="GO" id="GO:0016301">
    <property type="term" value="F:kinase activity"/>
    <property type="evidence" value="ECO:0007669"/>
    <property type="project" value="UniProtKB-KW"/>
</dbReference>
<accession>A0A1F6TV22</accession>
<evidence type="ECO:0000256" key="7">
    <source>
        <dbReference type="ARBA" id="ARBA00022777"/>
    </source>
</evidence>
<evidence type="ECO:0000256" key="1">
    <source>
        <dbReference type="ARBA" id="ARBA00004496"/>
    </source>
</evidence>
<keyword evidence="6" id="KW-0598">Phosphotransferase system</keyword>
<keyword evidence="3" id="KW-0963">Cytoplasm</keyword>
<evidence type="ECO:0000256" key="3">
    <source>
        <dbReference type="ARBA" id="ARBA00022490"/>
    </source>
</evidence>
<keyword evidence="2" id="KW-0813">Transport</keyword>
<protein>
    <recommendedName>
        <fullName evidence="8">PTS EIIA type-4 domain-containing protein</fullName>
    </recommendedName>
</protein>
<dbReference type="InterPro" id="IPR036662">
    <property type="entry name" value="PTS_EIIA_man-typ_sf"/>
</dbReference>
<keyword evidence="4" id="KW-0762">Sugar transport</keyword>
<dbReference type="GO" id="GO:0005737">
    <property type="term" value="C:cytoplasm"/>
    <property type="evidence" value="ECO:0007669"/>
    <property type="project" value="UniProtKB-SubCell"/>
</dbReference>
<dbReference type="AlphaFoldDB" id="A0A1F6TV22"/>
<evidence type="ECO:0000259" key="8">
    <source>
        <dbReference type="PROSITE" id="PS51096"/>
    </source>
</evidence>
<feature type="domain" description="PTS EIIA type-4" evidence="8">
    <location>
        <begin position="1"/>
        <end position="123"/>
    </location>
</feature>
<organism evidence="9 10">
    <name type="scientific">Candidatus Muproteobacteria bacterium RBG_16_65_34</name>
    <dbReference type="NCBI Taxonomy" id="1817760"/>
    <lineage>
        <taxon>Bacteria</taxon>
        <taxon>Pseudomonadati</taxon>
        <taxon>Pseudomonadota</taxon>
        <taxon>Candidatus Muproteobacteria</taxon>
    </lineage>
</organism>
<proteinExistence type="predicted"/>
<sequence length="137" mass="14632">MIGLLILGHKGFGASLIEAAGHTIGGLPPRLETLDMDYREPPERLRESLEARLRTLDEGDGVLILADIYGATHTNIACRLVQRGRIELIAGVNLPMLLKVLNYRGLPMDDLINKALSGGYGGIVCAGSTAALKEAGR</sequence>
<gene>
    <name evidence="9" type="ORF">A2151_08885</name>
</gene>
<dbReference type="EMBL" id="MFSU01000013">
    <property type="protein sequence ID" value="OGI48980.1"/>
    <property type="molecule type" value="Genomic_DNA"/>
</dbReference>
<keyword evidence="7" id="KW-0418">Kinase</keyword>
<dbReference type="PANTHER" id="PTHR33799">
    <property type="entry name" value="PTS PERMEASE-RELATED-RELATED"/>
    <property type="match status" value="1"/>
</dbReference>
<dbReference type="STRING" id="1817760.A2151_08885"/>
<dbReference type="GO" id="GO:0016020">
    <property type="term" value="C:membrane"/>
    <property type="evidence" value="ECO:0007669"/>
    <property type="project" value="InterPro"/>
</dbReference>
<dbReference type="PANTHER" id="PTHR33799:SF1">
    <property type="entry name" value="PTS SYSTEM MANNOSE-SPECIFIC EIIAB COMPONENT-RELATED"/>
    <property type="match status" value="1"/>
</dbReference>
<evidence type="ECO:0000256" key="2">
    <source>
        <dbReference type="ARBA" id="ARBA00022448"/>
    </source>
</evidence>
<comment type="caution">
    <text evidence="9">The sequence shown here is derived from an EMBL/GenBank/DDBJ whole genome shotgun (WGS) entry which is preliminary data.</text>
</comment>
<name>A0A1F6TV22_9PROT</name>
<comment type="subcellular location">
    <subcellularLocation>
        <location evidence="1">Cytoplasm</location>
    </subcellularLocation>
</comment>
<evidence type="ECO:0000313" key="9">
    <source>
        <dbReference type="EMBL" id="OGI48980.1"/>
    </source>
</evidence>
<dbReference type="Gene3D" id="3.40.50.510">
    <property type="entry name" value="Phosphotransferase system, mannose-type IIA component"/>
    <property type="match status" value="1"/>
</dbReference>
<dbReference type="PROSITE" id="PS51096">
    <property type="entry name" value="PTS_EIIA_TYPE_4"/>
    <property type="match status" value="1"/>
</dbReference>